<feature type="chain" id="PRO_5046291515" evidence="2">
    <location>
        <begin position="24"/>
        <end position="128"/>
    </location>
</feature>
<feature type="compositionally biased region" description="Low complexity" evidence="1">
    <location>
        <begin position="102"/>
        <end position="112"/>
    </location>
</feature>
<dbReference type="Pfam" id="PF13698">
    <property type="entry name" value="DUF4156"/>
    <property type="match status" value="1"/>
</dbReference>
<sequence length="128" mass="13202">MISRLNTYRACIFLAASSLAACASTALSPQGARVTVARSAPPPNCTEVAQLVGHGGGSLIGSNISNDVLIEYAQNDLRNKAAARGANYVQQDPPTLGQHEGTTTTATISATAYRCPTAEPTQTEAAKP</sequence>
<accession>A0ABZ2KT08</accession>
<evidence type="ECO:0000313" key="3">
    <source>
        <dbReference type="EMBL" id="WXB00191.1"/>
    </source>
</evidence>
<protein>
    <submittedName>
        <fullName evidence="3">DUF4156 domain-containing protein</fullName>
    </submittedName>
</protein>
<reference evidence="3 4" key="1">
    <citation type="submission" date="2021-12" db="EMBL/GenBank/DDBJ databases">
        <title>Discovery of the Pendulisporaceae a myxobacterial family with distinct sporulation behavior and unique specialized metabolism.</title>
        <authorList>
            <person name="Garcia R."/>
            <person name="Popoff A."/>
            <person name="Bader C.D."/>
            <person name="Loehr J."/>
            <person name="Walesch S."/>
            <person name="Walt C."/>
            <person name="Boldt J."/>
            <person name="Bunk B."/>
            <person name="Haeckl F.J.F.P.J."/>
            <person name="Gunesch A.P."/>
            <person name="Birkelbach J."/>
            <person name="Nuebel U."/>
            <person name="Pietschmann T."/>
            <person name="Bach T."/>
            <person name="Mueller R."/>
        </authorList>
    </citation>
    <scope>NUCLEOTIDE SEQUENCE [LARGE SCALE GENOMIC DNA]</scope>
    <source>
        <strain evidence="3 4">MSr12523</strain>
    </source>
</reference>
<proteinExistence type="predicted"/>
<feature type="region of interest" description="Disordered" evidence="1">
    <location>
        <begin position="89"/>
        <end position="128"/>
    </location>
</feature>
<evidence type="ECO:0000313" key="4">
    <source>
        <dbReference type="Proteomes" id="UP001379533"/>
    </source>
</evidence>
<keyword evidence="2" id="KW-0732">Signal</keyword>
<organism evidence="3 4">
    <name type="scientific">Pendulispora brunnea</name>
    <dbReference type="NCBI Taxonomy" id="2905690"/>
    <lineage>
        <taxon>Bacteria</taxon>
        <taxon>Pseudomonadati</taxon>
        <taxon>Myxococcota</taxon>
        <taxon>Myxococcia</taxon>
        <taxon>Myxococcales</taxon>
        <taxon>Sorangiineae</taxon>
        <taxon>Pendulisporaceae</taxon>
        <taxon>Pendulispora</taxon>
    </lineage>
</organism>
<dbReference type="EMBL" id="CP089982">
    <property type="protein sequence ID" value="WXB00191.1"/>
    <property type="molecule type" value="Genomic_DNA"/>
</dbReference>
<evidence type="ECO:0000256" key="2">
    <source>
        <dbReference type="SAM" id="SignalP"/>
    </source>
</evidence>
<dbReference type="InterPro" id="IPR025294">
    <property type="entry name" value="DUF4156"/>
</dbReference>
<dbReference type="RefSeq" id="WP_394850834.1">
    <property type="nucleotide sequence ID" value="NZ_CP089982.1"/>
</dbReference>
<feature type="compositionally biased region" description="Polar residues" evidence="1">
    <location>
        <begin position="119"/>
        <end position="128"/>
    </location>
</feature>
<keyword evidence="4" id="KW-1185">Reference proteome</keyword>
<evidence type="ECO:0000256" key="1">
    <source>
        <dbReference type="SAM" id="MobiDB-lite"/>
    </source>
</evidence>
<feature type="signal peptide" evidence="2">
    <location>
        <begin position="1"/>
        <end position="23"/>
    </location>
</feature>
<gene>
    <name evidence="3" type="ORF">LZC95_25670</name>
</gene>
<name>A0ABZ2KT08_9BACT</name>
<dbReference type="Proteomes" id="UP001379533">
    <property type="component" value="Chromosome"/>
</dbReference>
<dbReference type="PROSITE" id="PS51257">
    <property type="entry name" value="PROKAR_LIPOPROTEIN"/>
    <property type="match status" value="1"/>
</dbReference>